<dbReference type="Proteomes" id="UP000474777">
    <property type="component" value="Unassembled WGS sequence"/>
</dbReference>
<name>A0A6B3LUT5_9BACT</name>
<dbReference type="SUPFAM" id="SSF103481">
    <property type="entry name" value="Multidrug resistance efflux transporter EmrE"/>
    <property type="match status" value="1"/>
</dbReference>
<dbReference type="GO" id="GO:0016020">
    <property type="term" value="C:membrane"/>
    <property type="evidence" value="ECO:0007669"/>
    <property type="project" value="InterPro"/>
</dbReference>
<feature type="domain" description="EamA" evidence="2">
    <location>
        <begin position="3"/>
        <end position="138"/>
    </location>
</feature>
<feature type="transmembrane region" description="Helical" evidence="1">
    <location>
        <begin position="214"/>
        <end position="235"/>
    </location>
</feature>
<protein>
    <submittedName>
        <fullName evidence="3">DMT family transporter</fullName>
    </submittedName>
</protein>
<feature type="domain" description="EamA" evidence="2">
    <location>
        <begin position="153"/>
        <end position="287"/>
    </location>
</feature>
<feature type="transmembrane region" description="Helical" evidence="1">
    <location>
        <begin position="93"/>
        <end position="112"/>
    </location>
</feature>
<evidence type="ECO:0000259" key="2">
    <source>
        <dbReference type="Pfam" id="PF00892"/>
    </source>
</evidence>
<dbReference type="AlphaFoldDB" id="A0A6B3LUT5"/>
<dbReference type="PANTHER" id="PTHR22911:SF137">
    <property type="entry name" value="SOLUTE CARRIER FAMILY 35 MEMBER G2-RELATED"/>
    <property type="match status" value="1"/>
</dbReference>
<keyword evidence="1" id="KW-0472">Membrane</keyword>
<evidence type="ECO:0000313" key="3">
    <source>
        <dbReference type="EMBL" id="NEM97280.1"/>
    </source>
</evidence>
<dbReference type="Pfam" id="PF00892">
    <property type="entry name" value="EamA"/>
    <property type="match status" value="2"/>
</dbReference>
<keyword evidence="1" id="KW-0812">Transmembrane</keyword>
<feature type="transmembrane region" description="Helical" evidence="1">
    <location>
        <begin position="40"/>
        <end position="57"/>
    </location>
</feature>
<keyword evidence="1" id="KW-1133">Transmembrane helix</keyword>
<reference evidence="3 4" key="1">
    <citation type="submission" date="2020-02" db="EMBL/GenBank/DDBJ databases">
        <authorList>
            <person name="Kim M.K."/>
        </authorList>
    </citation>
    <scope>NUCLEOTIDE SEQUENCE [LARGE SCALE GENOMIC DNA]</scope>
    <source>
        <strain evidence="3 4">BT327</strain>
    </source>
</reference>
<dbReference type="InterPro" id="IPR000620">
    <property type="entry name" value="EamA_dom"/>
</dbReference>
<organism evidence="3 4">
    <name type="scientific">Pontibacter burrus</name>
    <dbReference type="NCBI Taxonomy" id="2704466"/>
    <lineage>
        <taxon>Bacteria</taxon>
        <taxon>Pseudomonadati</taxon>
        <taxon>Bacteroidota</taxon>
        <taxon>Cytophagia</taxon>
        <taxon>Cytophagales</taxon>
        <taxon>Hymenobacteraceae</taxon>
        <taxon>Pontibacter</taxon>
    </lineage>
</organism>
<dbReference type="InterPro" id="IPR037185">
    <property type="entry name" value="EmrE-like"/>
</dbReference>
<sequence>MFRGIAFVLLGACSFGILSTFVKLAYNEGFTLGDVTGTQVFFGLIILWVIVLLRRLFSSRGNSASLKEALQLVAMGTSTGMVSMFYYKCVQLVPASIAILLLMQFTWMSLVLDSILKRKLPTPLQIGTVLLVLLGTAFAGNVFSSSFQDISLTGIGFGILAALCYTCFLMINGAAGNNMHPATKSALLITGACILIFLIFPPIFLINGSLLNGLFKWGLVLSVFGTVIPPLFFAYGIPRIGLGLSAILSSAELPVAVLMSSLILQEEVVPVQWFGVLLILAAIVLSNLNSIRKKGKPAQKLTAA</sequence>
<keyword evidence="4" id="KW-1185">Reference proteome</keyword>
<dbReference type="PANTHER" id="PTHR22911">
    <property type="entry name" value="ACYL-MALONYL CONDENSING ENZYME-RELATED"/>
    <property type="match status" value="1"/>
</dbReference>
<accession>A0A6B3LUT5</accession>
<feature type="transmembrane region" description="Helical" evidence="1">
    <location>
        <begin position="270"/>
        <end position="288"/>
    </location>
</feature>
<feature type="transmembrane region" description="Helical" evidence="1">
    <location>
        <begin position="186"/>
        <end position="208"/>
    </location>
</feature>
<feature type="transmembrane region" description="Helical" evidence="1">
    <location>
        <begin position="150"/>
        <end position="174"/>
    </location>
</feature>
<evidence type="ECO:0000313" key="4">
    <source>
        <dbReference type="Proteomes" id="UP000474777"/>
    </source>
</evidence>
<evidence type="ECO:0000256" key="1">
    <source>
        <dbReference type="SAM" id="Phobius"/>
    </source>
</evidence>
<feature type="transmembrane region" description="Helical" evidence="1">
    <location>
        <begin position="124"/>
        <end position="144"/>
    </location>
</feature>
<dbReference type="EMBL" id="JAAGWD010000002">
    <property type="protein sequence ID" value="NEM97280.1"/>
    <property type="molecule type" value="Genomic_DNA"/>
</dbReference>
<proteinExistence type="predicted"/>
<dbReference type="RefSeq" id="WP_163913492.1">
    <property type="nucleotide sequence ID" value="NZ_JAAGWD010000002.1"/>
</dbReference>
<comment type="caution">
    <text evidence="3">The sequence shown here is derived from an EMBL/GenBank/DDBJ whole genome shotgun (WGS) entry which is preliminary data.</text>
</comment>
<gene>
    <name evidence="3" type="ORF">GXP69_06210</name>
</gene>